<gene>
    <name evidence="2" type="ORF">OsJ_33108</name>
</gene>
<dbReference type="AlphaFoldDB" id="A0A8J8YB01"/>
<reference evidence="2" key="2">
    <citation type="submission" date="2008-12" db="EMBL/GenBank/DDBJ databases">
        <title>Improved gene annotation of the rice (Oryza sativa) genomes.</title>
        <authorList>
            <person name="Wang J."/>
            <person name="Li R."/>
            <person name="Fan W."/>
            <person name="Huang Q."/>
            <person name="Zhang J."/>
            <person name="Zhou Y."/>
            <person name="Hu Y."/>
            <person name="Zi S."/>
            <person name="Li J."/>
            <person name="Ni P."/>
            <person name="Zheng H."/>
            <person name="Zhang Y."/>
            <person name="Zhao M."/>
            <person name="Hao Q."/>
            <person name="McDermott J."/>
            <person name="Samudrala R."/>
            <person name="Kristiansen K."/>
            <person name="Wong G.K.-S."/>
        </authorList>
    </citation>
    <scope>NUCLEOTIDE SEQUENCE</scope>
</reference>
<dbReference type="EMBL" id="CM000148">
    <property type="protein sequence ID" value="EEE51719.1"/>
    <property type="molecule type" value="Genomic_DNA"/>
</dbReference>
<feature type="compositionally biased region" description="Basic and acidic residues" evidence="1">
    <location>
        <begin position="51"/>
        <end position="60"/>
    </location>
</feature>
<feature type="compositionally biased region" description="Low complexity" evidence="1">
    <location>
        <begin position="34"/>
        <end position="43"/>
    </location>
</feature>
<reference evidence="2" key="1">
    <citation type="journal article" date="2005" name="PLoS Biol.">
        <title>The genomes of Oryza sativa: a history of duplications.</title>
        <authorList>
            <person name="Yu J."/>
            <person name="Wang J."/>
            <person name="Lin W."/>
            <person name="Li S."/>
            <person name="Li H."/>
            <person name="Zhou J."/>
            <person name="Ni P."/>
            <person name="Dong W."/>
            <person name="Hu S."/>
            <person name="Zeng C."/>
            <person name="Zhang J."/>
            <person name="Zhang Y."/>
            <person name="Li R."/>
            <person name="Xu Z."/>
            <person name="Li S."/>
            <person name="Li X."/>
            <person name="Zheng H."/>
            <person name="Cong L."/>
            <person name="Lin L."/>
            <person name="Yin J."/>
            <person name="Geng J."/>
            <person name="Li G."/>
            <person name="Shi J."/>
            <person name="Liu J."/>
            <person name="Lv H."/>
            <person name="Li J."/>
            <person name="Wang J."/>
            <person name="Deng Y."/>
            <person name="Ran L."/>
            <person name="Shi X."/>
            <person name="Wang X."/>
            <person name="Wu Q."/>
            <person name="Li C."/>
            <person name="Ren X."/>
            <person name="Wang J."/>
            <person name="Wang X."/>
            <person name="Li D."/>
            <person name="Liu D."/>
            <person name="Zhang X."/>
            <person name="Ji Z."/>
            <person name="Zhao W."/>
            <person name="Sun Y."/>
            <person name="Zhang Z."/>
            <person name="Bao J."/>
            <person name="Han Y."/>
            <person name="Dong L."/>
            <person name="Ji J."/>
            <person name="Chen P."/>
            <person name="Wu S."/>
            <person name="Liu J."/>
            <person name="Xiao Y."/>
            <person name="Bu D."/>
            <person name="Tan J."/>
            <person name="Yang L."/>
            <person name="Ye C."/>
            <person name="Zhang J."/>
            <person name="Xu J."/>
            <person name="Zhou Y."/>
            <person name="Yu Y."/>
            <person name="Zhang B."/>
            <person name="Zhuang S."/>
            <person name="Wei H."/>
            <person name="Liu B."/>
            <person name="Lei M."/>
            <person name="Yu H."/>
            <person name="Li Y."/>
            <person name="Xu H."/>
            <person name="Wei S."/>
            <person name="He X."/>
            <person name="Fang L."/>
            <person name="Zhang Z."/>
            <person name="Zhang Y."/>
            <person name="Huang X."/>
            <person name="Su Z."/>
            <person name="Tong W."/>
            <person name="Li J."/>
            <person name="Tong Z."/>
            <person name="Li S."/>
            <person name="Ye J."/>
            <person name="Wang L."/>
            <person name="Fang L."/>
            <person name="Lei T."/>
            <person name="Chen C."/>
            <person name="Chen H."/>
            <person name="Xu Z."/>
            <person name="Li H."/>
            <person name="Huang H."/>
            <person name="Zhang F."/>
            <person name="Xu H."/>
            <person name="Li N."/>
            <person name="Zhao C."/>
            <person name="Li S."/>
            <person name="Dong L."/>
            <person name="Huang Y."/>
            <person name="Li L."/>
            <person name="Xi Y."/>
            <person name="Qi Q."/>
            <person name="Li W."/>
            <person name="Zhang B."/>
            <person name="Hu W."/>
            <person name="Zhang Y."/>
            <person name="Tian X."/>
            <person name="Jiao Y."/>
            <person name="Liang X."/>
            <person name="Jin J."/>
            <person name="Gao L."/>
            <person name="Zheng W."/>
            <person name="Hao B."/>
            <person name="Liu S."/>
            <person name="Wang W."/>
            <person name="Yuan L."/>
            <person name="Cao M."/>
            <person name="McDermott J."/>
            <person name="Samudrala R."/>
            <person name="Wang J."/>
            <person name="Wong G.K."/>
            <person name="Yang H."/>
        </authorList>
    </citation>
    <scope>NUCLEOTIDE SEQUENCE [LARGE SCALE GENOMIC DNA]</scope>
</reference>
<accession>A0A8J8YB01</accession>
<sequence length="90" mass="9620">MADPPSSSSSSCCCFVFSSNDRFYAPPHLRRLLRQQQQMQGQPPSSPSPATHKEAEDGRVEAGVSPSKPSVSAPPAEVVTAPVMSAHREI</sequence>
<proteinExistence type="predicted"/>
<name>A0A8J8YB01_ORYSJ</name>
<evidence type="ECO:0000313" key="2">
    <source>
        <dbReference type="EMBL" id="EEE51719.1"/>
    </source>
</evidence>
<organism evidence="2">
    <name type="scientific">Oryza sativa subsp. japonica</name>
    <name type="common">Rice</name>
    <dbReference type="NCBI Taxonomy" id="39947"/>
    <lineage>
        <taxon>Eukaryota</taxon>
        <taxon>Viridiplantae</taxon>
        <taxon>Streptophyta</taxon>
        <taxon>Embryophyta</taxon>
        <taxon>Tracheophyta</taxon>
        <taxon>Spermatophyta</taxon>
        <taxon>Magnoliopsida</taxon>
        <taxon>Liliopsida</taxon>
        <taxon>Poales</taxon>
        <taxon>Poaceae</taxon>
        <taxon>BOP clade</taxon>
        <taxon>Oryzoideae</taxon>
        <taxon>Oryzeae</taxon>
        <taxon>Oryzinae</taxon>
        <taxon>Oryza</taxon>
        <taxon>Oryza sativa</taxon>
    </lineage>
</organism>
<feature type="compositionally biased region" description="Low complexity" evidence="1">
    <location>
        <begin position="62"/>
        <end position="83"/>
    </location>
</feature>
<evidence type="ECO:0000256" key="1">
    <source>
        <dbReference type="SAM" id="MobiDB-lite"/>
    </source>
</evidence>
<protein>
    <submittedName>
        <fullName evidence="2">Uncharacterized protein</fullName>
    </submittedName>
</protein>
<dbReference type="Proteomes" id="UP000007752">
    <property type="component" value="Chromosome 11"/>
</dbReference>
<feature type="region of interest" description="Disordered" evidence="1">
    <location>
        <begin position="34"/>
        <end position="90"/>
    </location>
</feature>